<dbReference type="EMBL" id="CP017242">
    <property type="protein sequence ID" value="APO77231.1"/>
    <property type="molecule type" value="Genomic_DNA"/>
</dbReference>
<sequence>MSTPEMASLAGNLRAVWGAPSTDGKLKKHTVRTVIHEVIAELNDVPPRSSSQSTGLAVSIRNCASRSGIAAKETLRPTTSSRRYGSLPSLPMMM</sequence>
<keyword evidence="2" id="KW-0614">Plasmid</keyword>
<evidence type="ECO:0000313" key="2">
    <source>
        <dbReference type="EMBL" id="APO77231.1"/>
    </source>
</evidence>
<evidence type="ECO:0000256" key="1">
    <source>
        <dbReference type="SAM" id="MobiDB-lite"/>
    </source>
</evidence>
<dbReference type="Proteomes" id="UP000185109">
    <property type="component" value="Plasmid pRsp8C3a"/>
</dbReference>
<protein>
    <submittedName>
        <fullName evidence="2">Uncharacterized protein</fullName>
    </submittedName>
</protein>
<name>A0A1L5PAM1_RHIET</name>
<evidence type="ECO:0000313" key="3">
    <source>
        <dbReference type="Proteomes" id="UP000185109"/>
    </source>
</evidence>
<geneLocation type="plasmid" evidence="3">
    <name>prsp8c3a</name>
</geneLocation>
<gene>
    <name evidence="2" type="ORF">AM571_PA00351</name>
</gene>
<feature type="region of interest" description="Disordered" evidence="1">
    <location>
        <begin position="71"/>
        <end position="94"/>
    </location>
</feature>
<organism evidence="2 3">
    <name type="scientific">Rhizobium etli 8C-3</name>
    <dbReference type="NCBI Taxonomy" id="538025"/>
    <lineage>
        <taxon>Bacteria</taxon>
        <taxon>Pseudomonadati</taxon>
        <taxon>Pseudomonadota</taxon>
        <taxon>Alphaproteobacteria</taxon>
        <taxon>Hyphomicrobiales</taxon>
        <taxon>Rhizobiaceae</taxon>
        <taxon>Rhizobium/Agrobacterium group</taxon>
        <taxon>Rhizobium</taxon>
    </lineage>
</organism>
<proteinExistence type="predicted"/>
<accession>A0A1L5PAM1</accession>
<reference evidence="2 3" key="1">
    <citation type="submission" date="2016-09" db="EMBL/GenBank/DDBJ databases">
        <title>The complete genome sequences of Rhizobium gallicum, symbiovars gallicum and phaseoli, symbionts associated to common bean (Phaseolus vulgaris).</title>
        <authorList>
            <person name="Bustos P."/>
            <person name="Santamaria R.I."/>
            <person name="Perez-Carrascal O.M."/>
            <person name="Juarez S."/>
            <person name="Lozano L."/>
            <person name="Martinez-Flores I."/>
            <person name="Martinez-Romero E."/>
            <person name="Cevallos M."/>
            <person name="Romero D."/>
            <person name="Davila G."/>
            <person name="Gonzalez V."/>
        </authorList>
    </citation>
    <scope>NUCLEOTIDE SEQUENCE [LARGE SCALE GENOMIC DNA]</scope>
    <source>
        <strain evidence="2 3">8C-3</strain>
        <plasmid evidence="3">Plasmid prsp8c3a</plasmid>
    </source>
</reference>
<dbReference type="AlphaFoldDB" id="A0A1L5PAM1"/>